<evidence type="ECO:0000313" key="3">
    <source>
        <dbReference type="EMBL" id="KAK0712065.1"/>
    </source>
</evidence>
<proteinExistence type="predicted"/>
<protein>
    <recommendedName>
        <fullName evidence="2">Oxidoreductase acuF-like C2H2 type zinc-finger domain-containing protein</fullName>
    </recommendedName>
</protein>
<accession>A0AA40AA30</accession>
<dbReference type="Proteomes" id="UP001172102">
    <property type="component" value="Unassembled WGS sequence"/>
</dbReference>
<dbReference type="InterPro" id="IPR058925">
    <property type="entry name" value="zf-C2H2_AcuF"/>
</dbReference>
<feature type="region of interest" description="Disordered" evidence="1">
    <location>
        <begin position="13"/>
        <end position="48"/>
    </location>
</feature>
<feature type="domain" description="Oxidoreductase acuF-like C2H2 type zinc-finger" evidence="2">
    <location>
        <begin position="74"/>
        <end position="99"/>
    </location>
</feature>
<sequence>MTRRRQYFKYREEHHKRPAEGLGPDTDALTDGTTTVASPIPKHLTDSQDVSVPSLDPLLIVDDTISDASAKALFECPFCHMIIQVENLDAWRKHFFRDLRPYVCLADDCRMPDHLYSRRRGWAKHMDLEFSSENVDAPANLSSDAETGKARRSCPLCIKEHISSASDYQRHVGHHLGQLALFTVSSPMYDVEESDADGGEEINGAGDADSIIWSIEGNTAKEEQGDGVDSDPEGGSPLGSEEGFTSEQML</sequence>
<comment type="caution">
    <text evidence="3">The sequence shown here is derived from an EMBL/GenBank/DDBJ whole genome shotgun (WGS) entry which is preliminary data.</text>
</comment>
<keyword evidence="4" id="KW-1185">Reference proteome</keyword>
<dbReference type="PANTHER" id="PTHR35391:SF7">
    <property type="entry name" value="C2H2-TYPE DOMAIN-CONTAINING PROTEIN"/>
    <property type="match status" value="1"/>
</dbReference>
<gene>
    <name evidence="3" type="ORF">B0H67DRAFT_647383</name>
</gene>
<evidence type="ECO:0000313" key="4">
    <source>
        <dbReference type="Proteomes" id="UP001172102"/>
    </source>
</evidence>
<evidence type="ECO:0000256" key="1">
    <source>
        <dbReference type="SAM" id="MobiDB-lite"/>
    </source>
</evidence>
<dbReference type="EMBL" id="JAUKUA010000005">
    <property type="protein sequence ID" value="KAK0712065.1"/>
    <property type="molecule type" value="Genomic_DNA"/>
</dbReference>
<dbReference type="PANTHER" id="PTHR35391">
    <property type="entry name" value="C2H2-TYPE DOMAIN-CONTAINING PROTEIN-RELATED"/>
    <property type="match status" value="1"/>
</dbReference>
<feature type="compositionally biased region" description="Low complexity" evidence="1">
    <location>
        <begin position="233"/>
        <end position="243"/>
    </location>
</feature>
<dbReference type="AlphaFoldDB" id="A0AA40AA30"/>
<dbReference type="Pfam" id="PF26082">
    <property type="entry name" value="zf-C2H2_AcuF"/>
    <property type="match status" value="1"/>
</dbReference>
<organism evidence="3 4">
    <name type="scientific">Lasiosphaeris hirsuta</name>
    <dbReference type="NCBI Taxonomy" id="260670"/>
    <lineage>
        <taxon>Eukaryota</taxon>
        <taxon>Fungi</taxon>
        <taxon>Dikarya</taxon>
        <taxon>Ascomycota</taxon>
        <taxon>Pezizomycotina</taxon>
        <taxon>Sordariomycetes</taxon>
        <taxon>Sordariomycetidae</taxon>
        <taxon>Sordariales</taxon>
        <taxon>Lasiosphaeriaceae</taxon>
        <taxon>Lasiosphaeris</taxon>
    </lineage>
</organism>
<feature type="region of interest" description="Disordered" evidence="1">
    <location>
        <begin position="192"/>
        <end position="250"/>
    </location>
</feature>
<evidence type="ECO:0000259" key="2">
    <source>
        <dbReference type="Pfam" id="PF26082"/>
    </source>
</evidence>
<name>A0AA40AA30_9PEZI</name>
<reference evidence="3" key="1">
    <citation type="submission" date="2023-06" db="EMBL/GenBank/DDBJ databases">
        <title>Genome-scale phylogeny and comparative genomics of the fungal order Sordariales.</title>
        <authorList>
            <consortium name="Lawrence Berkeley National Laboratory"/>
            <person name="Hensen N."/>
            <person name="Bonometti L."/>
            <person name="Westerberg I."/>
            <person name="Brannstrom I.O."/>
            <person name="Guillou S."/>
            <person name="Cros-Aarteil S."/>
            <person name="Calhoun S."/>
            <person name="Haridas S."/>
            <person name="Kuo A."/>
            <person name="Mondo S."/>
            <person name="Pangilinan J."/>
            <person name="Riley R."/>
            <person name="Labutti K."/>
            <person name="Andreopoulos B."/>
            <person name="Lipzen A."/>
            <person name="Chen C."/>
            <person name="Yanf M."/>
            <person name="Daum C."/>
            <person name="Ng V."/>
            <person name="Clum A."/>
            <person name="Steindorff A."/>
            <person name="Ohm R."/>
            <person name="Martin F."/>
            <person name="Silar P."/>
            <person name="Natvig D."/>
            <person name="Lalanne C."/>
            <person name="Gautier V."/>
            <person name="Ament-Velasquez S.L."/>
            <person name="Kruys A."/>
            <person name="Hutchinson M.I."/>
            <person name="Powell A.J."/>
            <person name="Barry K."/>
            <person name="Miller A.N."/>
            <person name="Grigoriev I.V."/>
            <person name="Debuchy R."/>
            <person name="Gladieux P."/>
            <person name="Thoren M.H."/>
            <person name="Johannesson H."/>
        </authorList>
    </citation>
    <scope>NUCLEOTIDE SEQUENCE</scope>
    <source>
        <strain evidence="3">SMH4607-1</strain>
    </source>
</reference>